<feature type="compositionally biased region" description="Polar residues" evidence="3">
    <location>
        <begin position="36"/>
        <end position="47"/>
    </location>
</feature>
<dbReference type="Proteomes" id="UP000230069">
    <property type="component" value="Unassembled WGS sequence"/>
</dbReference>
<reference evidence="4 5" key="1">
    <citation type="submission" date="2017-09" db="EMBL/GenBank/DDBJ databases">
        <title>WGS assembly of Aquilegia coerulea Goldsmith.</title>
        <authorList>
            <person name="Hodges S."/>
            <person name="Kramer E."/>
            <person name="Nordborg M."/>
            <person name="Tomkins J."/>
            <person name="Borevitz J."/>
            <person name="Derieg N."/>
            <person name="Yan J."/>
            <person name="Mihaltcheva S."/>
            <person name="Hayes R.D."/>
            <person name="Rokhsar D."/>
        </authorList>
    </citation>
    <scope>NUCLEOTIDE SEQUENCE [LARGE SCALE GENOMIC DNA]</scope>
    <source>
        <strain evidence="5">cv. Goldsmith</strain>
    </source>
</reference>
<keyword evidence="5" id="KW-1185">Reference proteome</keyword>
<dbReference type="AlphaFoldDB" id="A0A2G5E7I8"/>
<keyword evidence="2" id="KW-0131">Cell cycle</keyword>
<gene>
    <name evidence="4" type="ORF">AQUCO_01100543v1</name>
</gene>
<keyword evidence="1" id="KW-0649">Protein kinase inhibitor</keyword>
<evidence type="ECO:0000313" key="5">
    <source>
        <dbReference type="Proteomes" id="UP000230069"/>
    </source>
</evidence>
<dbReference type="FunCoup" id="A0A2G5E7I8">
    <property type="interactions" value="242"/>
</dbReference>
<dbReference type="PANTHER" id="PTHR33142:SF40">
    <property type="entry name" value="CYCLIN-DEPENDENT PROTEIN KINASE INHIBITOR SMR6"/>
    <property type="match status" value="1"/>
</dbReference>
<protein>
    <recommendedName>
        <fullName evidence="6">Cyclin-dependent protein kinase inhibitor SMR6</fullName>
    </recommendedName>
</protein>
<dbReference type="GO" id="GO:0004860">
    <property type="term" value="F:protein kinase inhibitor activity"/>
    <property type="evidence" value="ECO:0007669"/>
    <property type="project" value="UniProtKB-KW"/>
</dbReference>
<dbReference type="InterPro" id="IPR040389">
    <property type="entry name" value="SMR"/>
</dbReference>
<dbReference type="OrthoDB" id="1302889at2759"/>
<evidence type="ECO:0008006" key="6">
    <source>
        <dbReference type="Google" id="ProtNLM"/>
    </source>
</evidence>
<name>A0A2G5E7I8_AQUCA</name>
<evidence type="ECO:0000256" key="3">
    <source>
        <dbReference type="SAM" id="MobiDB-lite"/>
    </source>
</evidence>
<dbReference type="InParanoid" id="A0A2G5E7I8"/>
<sequence>MGVPQKVQNDGGLVETEGKKWVVAGISLRTPLKPISTNKIERGSNSSSEEDELISTTPTAEEMKIPEKLPCPPPPRKRRPSLKCNLNGAREFFNPPDLETVFTFRV</sequence>
<proteinExistence type="predicted"/>
<dbReference type="PANTHER" id="PTHR33142">
    <property type="entry name" value="CYCLIN-DEPENDENT PROTEIN KINASE INHIBITOR SMR13"/>
    <property type="match status" value="1"/>
</dbReference>
<evidence type="ECO:0000313" key="4">
    <source>
        <dbReference type="EMBL" id="PIA51739.1"/>
    </source>
</evidence>
<organism evidence="4 5">
    <name type="scientific">Aquilegia coerulea</name>
    <name type="common">Rocky mountain columbine</name>
    <dbReference type="NCBI Taxonomy" id="218851"/>
    <lineage>
        <taxon>Eukaryota</taxon>
        <taxon>Viridiplantae</taxon>
        <taxon>Streptophyta</taxon>
        <taxon>Embryophyta</taxon>
        <taxon>Tracheophyta</taxon>
        <taxon>Spermatophyta</taxon>
        <taxon>Magnoliopsida</taxon>
        <taxon>Ranunculales</taxon>
        <taxon>Ranunculaceae</taxon>
        <taxon>Thalictroideae</taxon>
        <taxon>Aquilegia</taxon>
    </lineage>
</organism>
<feature type="region of interest" description="Disordered" evidence="3">
    <location>
        <begin position="36"/>
        <end position="81"/>
    </location>
</feature>
<evidence type="ECO:0000256" key="1">
    <source>
        <dbReference type="ARBA" id="ARBA00023013"/>
    </source>
</evidence>
<accession>A0A2G5E7I8</accession>
<dbReference type="EMBL" id="KZ305028">
    <property type="protein sequence ID" value="PIA51739.1"/>
    <property type="molecule type" value="Genomic_DNA"/>
</dbReference>
<dbReference type="GO" id="GO:0032875">
    <property type="term" value="P:regulation of DNA endoreduplication"/>
    <property type="evidence" value="ECO:0007669"/>
    <property type="project" value="InterPro"/>
</dbReference>
<evidence type="ECO:0000256" key="2">
    <source>
        <dbReference type="ARBA" id="ARBA00023306"/>
    </source>
</evidence>